<dbReference type="EMBL" id="UOET01000417">
    <property type="protein sequence ID" value="VAW29735.1"/>
    <property type="molecule type" value="Genomic_DNA"/>
</dbReference>
<keyword evidence="2" id="KW-0418">Kinase</keyword>
<evidence type="ECO:0000256" key="1">
    <source>
        <dbReference type="SAM" id="MobiDB-lite"/>
    </source>
</evidence>
<evidence type="ECO:0000313" key="2">
    <source>
        <dbReference type="EMBL" id="VAW29735.1"/>
    </source>
</evidence>
<dbReference type="SUPFAM" id="SSF53613">
    <property type="entry name" value="Ribokinase-like"/>
    <property type="match status" value="1"/>
</dbReference>
<dbReference type="GO" id="GO:0004747">
    <property type="term" value="F:ribokinase activity"/>
    <property type="evidence" value="ECO:0007669"/>
    <property type="project" value="UniProtKB-EC"/>
</dbReference>
<dbReference type="EC" id="2.7.1.15" evidence="2"/>
<protein>
    <submittedName>
        <fullName evidence="2">Ribokinase</fullName>
        <ecNumber evidence="2">2.7.1.15</ecNumber>
    </submittedName>
</protein>
<organism evidence="2">
    <name type="scientific">hydrothermal vent metagenome</name>
    <dbReference type="NCBI Taxonomy" id="652676"/>
    <lineage>
        <taxon>unclassified sequences</taxon>
        <taxon>metagenomes</taxon>
        <taxon>ecological metagenomes</taxon>
    </lineage>
</organism>
<dbReference type="Gene3D" id="3.30.1110.10">
    <property type="match status" value="1"/>
</dbReference>
<feature type="non-terminal residue" evidence="2">
    <location>
        <position position="67"/>
    </location>
</feature>
<accession>A0A3B0UFH3</accession>
<keyword evidence="2" id="KW-0808">Transferase</keyword>
<proteinExistence type="predicted"/>
<feature type="region of interest" description="Disordered" evidence="1">
    <location>
        <begin position="47"/>
        <end position="67"/>
    </location>
</feature>
<reference evidence="2" key="1">
    <citation type="submission" date="2018-06" db="EMBL/GenBank/DDBJ databases">
        <authorList>
            <person name="Zhirakovskaya E."/>
        </authorList>
    </citation>
    <scope>NUCLEOTIDE SEQUENCE</scope>
</reference>
<name>A0A3B0UFH3_9ZZZZ</name>
<gene>
    <name evidence="2" type="ORF">MNBD_BACTEROID07-2000</name>
</gene>
<dbReference type="AlphaFoldDB" id="A0A3B0UFH3"/>
<dbReference type="InterPro" id="IPR029056">
    <property type="entry name" value="Ribokinase-like"/>
</dbReference>
<dbReference type="Gene3D" id="3.40.1190.20">
    <property type="match status" value="1"/>
</dbReference>
<sequence length="67" mass="7190">MKIIGIGNALVDVLTQLEDDNLLKELELPRGSMQLVEAERSAQIQEESKALKKQMASGGSAANTIHG</sequence>